<dbReference type="Gene3D" id="3.40.190.10">
    <property type="entry name" value="Periplasmic binding protein-like II"/>
    <property type="match status" value="2"/>
</dbReference>
<reference evidence="3" key="1">
    <citation type="submission" date="2015-08" db="EMBL/GenBank/DDBJ databases">
        <title>Fjat-10028 dsm 16317.</title>
        <authorList>
            <person name="Liu B."/>
            <person name="Wang J."/>
            <person name="Zhu Y."/>
            <person name="Liu G."/>
            <person name="Chen Q."/>
            <person name="Chen Z."/>
            <person name="Lan J."/>
            <person name="Che J."/>
            <person name="Ge C."/>
            <person name="Shi H."/>
            <person name="Pan Z."/>
            <person name="Liu X."/>
        </authorList>
    </citation>
    <scope>NUCLEOTIDE SEQUENCE [LARGE SCALE GENOMIC DNA]</scope>
    <source>
        <strain evidence="3">DSM 16317</strain>
    </source>
</reference>
<proteinExistence type="predicted"/>
<accession>A0A0M0LE52</accession>
<dbReference type="Proteomes" id="UP000036867">
    <property type="component" value="Unassembled WGS sequence"/>
</dbReference>
<sequence>MKKYFSLFLVGLLFISIVAGCNNNETASSGEPHPNAGKENEFGWTVPKYTLEFSYYAGQLNPKDVEKNTKLLNEFLLEQFNVKINKKVTETDPKERLNLMLASNDYPEVITGLSPAEVEKWKNQKRAIDLTEYIDKYAPTIKEKLGDTYKRYLDKNGKLYGLPNYWGYLPIPDYSANIPYAKWVEIGKPKTISTEEYFDLLKEMQAKTPVNQNGQKTYALSGENWKTGYIYKVLAGAWGLKDGFKEDENGNLTHWINTPEGIELTKYLNKFQVEGLLDPNSFINDFDQWKEMFSNKRVFGSIGPWWHSWNAGHEVWQKTDKNWKPDDHYVQIGLKAPGVDQAYLSPKNTIGSSRTIITDKAKDPEKIIKFLDFAFSDMGNKLLGWGVPNEEISIWGNKSGEWTWVEERKNELINGKYDYDKGFLTGQGEYAIVAYQGMMEDETNWWYDQNFNNEAEWKRDLNENLKDTIFDNTLKAISVPLNDPLAVKEEQINTLINTGISKAVQANSPEMAEKIFIDLREKVNKAGLNEIEEYKTKVYKERLKNWK</sequence>
<dbReference type="OrthoDB" id="9787283at2"/>
<gene>
    <name evidence="2" type="ORF">AMD00_11260</name>
</gene>
<keyword evidence="1" id="KW-0732">Signal</keyword>
<dbReference type="RefSeq" id="WP_053417166.1">
    <property type="nucleotide sequence ID" value="NZ_LILB01000005.1"/>
</dbReference>
<name>A0A0M0LE52_9BACL</name>
<evidence type="ECO:0000313" key="2">
    <source>
        <dbReference type="EMBL" id="KOO48973.1"/>
    </source>
</evidence>
<dbReference type="EMBL" id="LILB01000005">
    <property type="protein sequence ID" value="KOO48973.1"/>
    <property type="molecule type" value="Genomic_DNA"/>
</dbReference>
<keyword evidence="3" id="KW-1185">Reference proteome</keyword>
<organism evidence="2 3">
    <name type="scientific">Viridibacillus arvi</name>
    <dbReference type="NCBI Taxonomy" id="263475"/>
    <lineage>
        <taxon>Bacteria</taxon>
        <taxon>Bacillati</taxon>
        <taxon>Bacillota</taxon>
        <taxon>Bacilli</taxon>
        <taxon>Bacillales</taxon>
        <taxon>Caryophanaceae</taxon>
        <taxon>Viridibacillus</taxon>
    </lineage>
</organism>
<evidence type="ECO:0008006" key="4">
    <source>
        <dbReference type="Google" id="ProtNLM"/>
    </source>
</evidence>
<dbReference type="AlphaFoldDB" id="A0A0M0LE52"/>
<comment type="caution">
    <text evidence="2">The sequence shown here is derived from an EMBL/GenBank/DDBJ whole genome shotgun (WGS) entry which is preliminary data.</text>
</comment>
<dbReference type="SUPFAM" id="SSF53850">
    <property type="entry name" value="Periplasmic binding protein-like II"/>
    <property type="match status" value="1"/>
</dbReference>
<evidence type="ECO:0000313" key="3">
    <source>
        <dbReference type="Proteomes" id="UP000036867"/>
    </source>
</evidence>
<dbReference type="STRING" id="263475.AMD00_11260"/>
<feature type="chain" id="PRO_5038660660" description="Sugar ABC transporter substrate-binding protein" evidence="1">
    <location>
        <begin position="22"/>
        <end position="547"/>
    </location>
</feature>
<dbReference type="PROSITE" id="PS51257">
    <property type="entry name" value="PROKAR_LIPOPROTEIN"/>
    <property type="match status" value="1"/>
</dbReference>
<protein>
    <recommendedName>
        <fullName evidence="4">Sugar ABC transporter substrate-binding protein</fullName>
    </recommendedName>
</protein>
<feature type="signal peptide" evidence="1">
    <location>
        <begin position="1"/>
        <end position="21"/>
    </location>
</feature>
<evidence type="ECO:0000256" key="1">
    <source>
        <dbReference type="SAM" id="SignalP"/>
    </source>
</evidence>
<dbReference type="GeneID" id="301136672"/>